<dbReference type="InterPro" id="IPR043906">
    <property type="entry name" value="Gfo/Idh/MocA_OxRdtase_bact_C"/>
</dbReference>
<dbReference type="PROSITE" id="PS51318">
    <property type="entry name" value="TAT"/>
    <property type="match status" value="1"/>
</dbReference>
<evidence type="ECO:0000259" key="1">
    <source>
        <dbReference type="Pfam" id="PF01408"/>
    </source>
</evidence>
<gene>
    <name evidence="3" type="ORF">J8F10_20585</name>
</gene>
<dbReference type="SUPFAM" id="SSF51735">
    <property type="entry name" value="NAD(P)-binding Rossmann-fold domains"/>
    <property type="match status" value="1"/>
</dbReference>
<dbReference type="Gene3D" id="3.40.50.720">
    <property type="entry name" value="NAD(P)-binding Rossmann-like Domain"/>
    <property type="match status" value="1"/>
</dbReference>
<dbReference type="SUPFAM" id="SSF55347">
    <property type="entry name" value="Glyceraldehyde-3-phosphate dehydrogenase-like, C-terminal domain"/>
    <property type="match status" value="1"/>
</dbReference>
<sequence>MLDRGNLSRRGFMNRSVAALTLAGLPAWHARDWFGASARAAEDVKPTGANGKLNIGVIGVGPEPRRSNALYGEAKRFKDKVNFTAVCDVDGRHRDHAVAQYKKDGYEVKAHKDFRELIASKDVDAVIVATPDHWHAIIAIAAMKAGKDVYCEKPLTLTIEEALAMKKATAETKRVLQTGSQQRSEMGGKFRLATELVRAGRIGKIETIECRIGDNPQSGAIKEVEPPKELDWDMWLGPTAKVPFRIDGGKTNCHYEFRWWYEYSGGKMTDWGAHHIDIAQWMLGTDGSGPVSVEVVEAAKPYAGGDGYNCHKTFKVLHTYANGVKVEVSHGAGSTANGLVDAKGGKWKDRGGKEYDGVNGGENGVLVKGDKGTLFVSRGLLLASDKAVFAPLNEADKPKLYGSVPTNHMGNFLDCVKTRETPICGVEVGAGSVIVCHLGTVALRLNKSKPLMWDAKKYTFNDEDANKMLARERRGGWKIS</sequence>
<dbReference type="Pfam" id="PF01408">
    <property type="entry name" value="GFO_IDH_MocA"/>
    <property type="match status" value="1"/>
</dbReference>
<dbReference type="EMBL" id="JAGKQQ010000001">
    <property type="protein sequence ID" value="MBP3957654.1"/>
    <property type="molecule type" value="Genomic_DNA"/>
</dbReference>
<reference evidence="3 4" key="1">
    <citation type="submission" date="2021-04" db="EMBL/GenBank/DDBJ databases">
        <authorList>
            <person name="Ivanova A."/>
        </authorList>
    </citation>
    <scope>NUCLEOTIDE SEQUENCE [LARGE SCALE GENOMIC DNA]</scope>
    <source>
        <strain evidence="3 4">G18</strain>
    </source>
</reference>
<evidence type="ECO:0000259" key="2">
    <source>
        <dbReference type="Pfam" id="PF19051"/>
    </source>
</evidence>
<dbReference type="InterPro" id="IPR006311">
    <property type="entry name" value="TAT_signal"/>
</dbReference>
<accession>A0ABS5BV97</accession>
<dbReference type="Gene3D" id="3.30.360.10">
    <property type="entry name" value="Dihydrodipicolinate Reductase, domain 2"/>
    <property type="match status" value="1"/>
</dbReference>
<name>A0ABS5BV97_9BACT</name>
<evidence type="ECO:0000313" key="3">
    <source>
        <dbReference type="EMBL" id="MBP3957654.1"/>
    </source>
</evidence>
<dbReference type="InterPro" id="IPR000683">
    <property type="entry name" value="Gfo/Idh/MocA-like_OxRdtase_N"/>
</dbReference>
<dbReference type="PANTHER" id="PTHR43818">
    <property type="entry name" value="BCDNA.GH03377"/>
    <property type="match status" value="1"/>
</dbReference>
<protein>
    <submittedName>
        <fullName evidence="3">Gfo/Idh/MocA family oxidoreductase</fullName>
    </submittedName>
</protein>
<organism evidence="3 4">
    <name type="scientific">Gemmata palustris</name>
    <dbReference type="NCBI Taxonomy" id="2822762"/>
    <lineage>
        <taxon>Bacteria</taxon>
        <taxon>Pseudomonadati</taxon>
        <taxon>Planctomycetota</taxon>
        <taxon>Planctomycetia</taxon>
        <taxon>Gemmatales</taxon>
        <taxon>Gemmataceae</taxon>
        <taxon>Gemmata</taxon>
    </lineage>
</organism>
<dbReference type="InterPro" id="IPR036291">
    <property type="entry name" value="NAD(P)-bd_dom_sf"/>
</dbReference>
<comment type="caution">
    <text evidence="3">The sequence shown here is derived from an EMBL/GenBank/DDBJ whole genome shotgun (WGS) entry which is preliminary data.</text>
</comment>
<dbReference type="PANTHER" id="PTHR43818:SF5">
    <property type="entry name" value="OXIDOREDUCTASE FAMILY PROTEIN"/>
    <property type="match status" value="1"/>
</dbReference>
<evidence type="ECO:0000313" key="4">
    <source>
        <dbReference type="Proteomes" id="UP000676565"/>
    </source>
</evidence>
<dbReference type="InterPro" id="IPR050463">
    <property type="entry name" value="Gfo/Idh/MocA_oxidrdct_glycsds"/>
</dbReference>
<proteinExistence type="predicted"/>
<feature type="domain" description="Gfo/Idh/MocA-like oxidoreductase bacterial type C-terminal" evidence="2">
    <location>
        <begin position="405"/>
        <end position="479"/>
    </location>
</feature>
<feature type="domain" description="Gfo/Idh/MocA-like oxidoreductase N-terminal" evidence="1">
    <location>
        <begin position="53"/>
        <end position="179"/>
    </location>
</feature>
<dbReference type="Pfam" id="PF19051">
    <property type="entry name" value="GFO_IDH_MocA_C2"/>
    <property type="match status" value="2"/>
</dbReference>
<dbReference type="Proteomes" id="UP000676565">
    <property type="component" value="Unassembled WGS sequence"/>
</dbReference>
<keyword evidence="4" id="KW-1185">Reference proteome</keyword>
<feature type="domain" description="Gfo/Idh/MocA-like oxidoreductase bacterial type C-terminal" evidence="2">
    <location>
        <begin position="222"/>
        <end position="331"/>
    </location>
</feature>